<feature type="domain" description="S1-like" evidence="6">
    <location>
        <begin position="12"/>
        <end position="87"/>
    </location>
</feature>
<dbReference type="InterPro" id="IPR018104">
    <property type="entry name" value="TIF_eIF-1A_CS"/>
</dbReference>
<dbReference type="GO" id="GO:0003723">
    <property type="term" value="F:RNA binding"/>
    <property type="evidence" value="ECO:0007669"/>
    <property type="project" value="InterPro"/>
</dbReference>
<reference evidence="8" key="1">
    <citation type="journal article" date="2020" name="mSystems">
        <title>Genome- and Community-Level Interaction Insights into Carbon Utilization and Element Cycling Functions of Hydrothermarchaeota in Hydrothermal Sediment.</title>
        <authorList>
            <person name="Zhou Z."/>
            <person name="Liu Y."/>
            <person name="Xu W."/>
            <person name="Pan J."/>
            <person name="Luo Z.H."/>
            <person name="Li M."/>
        </authorList>
    </citation>
    <scope>NUCLEOTIDE SEQUENCE [LARGE SCALE GENOMIC DNA]</scope>
    <source>
        <strain evidence="9">SpSt-1073</strain>
        <strain evidence="8">SpSt-613</strain>
        <strain evidence="7">SpSt-669</strain>
    </source>
</reference>
<accession>A0A7C4DZN8</accession>
<dbReference type="EMBL" id="DRXG01000044">
    <property type="protein sequence ID" value="HHN52127.1"/>
    <property type="molecule type" value="Genomic_DNA"/>
</dbReference>
<dbReference type="SMART" id="SM00652">
    <property type="entry name" value="eIF1a"/>
    <property type="match status" value="1"/>
</dbReference>
<dbReference type="NCBIfam" id="NF003084">
    <property type="entry name" value="PRK04012.1-3"/>
    <property type="match status" value="1"/>
</dbReference>
<dbReference type="PROSITE" id="PS01262">
    <property type="entry name" value="IF1A"/>
    <property type="match status" value="1"/>
</dbReference>
<dbReference type="PANTHER" id="PTHR21668">
    <property type="entry name" value="EIF-1A"/>
    <property type="match status" value="1"/>
</dbReference>
<evidence type="ECO:0000259" key="6">
    <source>
        <dbReference type="PROSITE" id="PS50832"/>
    </source>
</evidence>
<dbReference type="AlphaFoldDB" id="A0A7C4DZN8"/>
<evidence type="ECO:0000256" key="2">
    <source>
        <dbReference type="ARBA" id="ARBA00022540"/>
    </source>
</evidence>
<evidence type="ECO:0000256" key="1">
    <source>
        <dbReference type="ARBA" id="ARBA00007392"/>
    </source>
</evidence>
<keyword evidence="2 5" id="KW-0396">Initiation factor</keyword>
<dbReference type="CDD" id="cd05793">
    <property type="entry name" value="S1_IF1A"/>
    <property type="match status" value="1"/>
</dbReference>
<dbReference type="SUPFAM" id="SSF50249">
    <property type="entry name" value="Nucleic acid-binding proteins"/>
    <property type="match status" value="1"/>
</dbReference>
<evidence type="ECO:0000313" key="9">
    <source>
        <dbReference type="EMBL" id="HHN52127.1"/>
    </source>
</evidence>
<protein>
    <recommendedName>
        <fullName evidence="5">Translation initiation factor 1A</fullName>
        <shortName evidence="5">aIF-1A</shortName>
    </recommendedName>
</protein>
<dbReference type="EMBL" id="DTAD01000025">
    <property type="protein sequence ID" value="HGN90019.1"/>
    <property type="molecule type" value="Genomic_DNA"/>
</dbReference>
<dbReference type="InterPro" id="IPR001253">
    <property type="entry name" value="TIF_eIF-1A"/>
</dbReference>
<dbReference type="EMBL" id="DTCM01000022">
    <property type="protein sequence ID" value="HGL40421.1"/>
    <property type="molecule type" value="Genomic_DNA"/>
</dbReference>
<dbReference type="InterPro" id="IPR012340">
    <property type="entry name" value="NA-bd_OB-fold"/>
</dbReference>
<dbReference type="Gene3D" id="2.40.50.140">
    <property type="entry name" value="Nucleic acid-binding proteins"/>
    <property type="match status" value="1"/>
</dbReference>
<dbReference type="Pfam" id="PF01176">
    <property type="entry name" value="eIF-1a"/>
    <property type="match status" value="1"/>
</dbReference>
<comment type="similarity">
    <text evidence="1 5">Belongs to the eIF-1A family.</text>
</comment>
<name>A0A7C4DZN8_CALS0</name>
<keyword evidence="3 5" id="KW-0648">Protein biosynthesis</keyword>
<sequence length="111" mass="12716">MGKRKIVSEPDELDQLVEPGPGDVYGVVSKMYGYDRLLVDCSDGKQRVCRIRGQLKRRIWIKEGDLVLVSPWDFQRDSRGDVWWRFTHNQALELAKKGVIPDFLKAKLGAA</sequence>
<dbReference type="GO" id="GO:0003743">
    <property type="term" value="F:translation initiation factor activity"/>
    <property type="evidence" value="ECO:0007669"/>
    <property type="project" value="UniProtKB-UniRule"/>
</dbReference>
<organism evidence="8">
    <name type="scientific">Caldiarchaeum subterraneum</name>
    <dbReference type="NCBI Taxonomy" id="311458"/>
    <lineage>
        <taxon>Archaea</taxon>
        <taxon>Nitrososphaerota</taxon>
        <taxon>Candidatus Caldarchaeales</taxon>
        <taxon>Candidatus Caldarchaeaceae</taxon>
        <taxon>Candidatus Caldarchaeum</taxon>
    </lineage>
</organism>
<evidence type="ECO:0000256" key="3">
    <source>
        <dbReference type="ARBA" id="ARBA00022917"/>
    </source>
</evidence>
<gene>
    <name evidence="5" type="primary">eif1a</name>
    <name evidence="9" type="ORF">ENM30_02310</name>
    <name evidence="8" type="ORF">ENT82_02670</name>
    <name evidence="7" type="ORF">ENU43_01965</name>
</gene>
<evidence type="ECO:0000256" key="4">
    <source>
        <dbReference type="ARBA" id="ARBA00025502"/>
    </source>
</evidence>
<dbReference type="HAMAP" id="MF_00216">
    <property type="entry name" value="aIF_1A"/>
    <property type="match status" value="1"/>
</dbReference>
<comment type="function">
    <text evidence="4 5">Seems to be required for maximal rate of protein biosynthesis. Enhances ribosome dissociation into subunits and stabilizes the binding of the initiator Met-tRNA(I) to 40 S ribosomal subunits.</text>
</comment>
<dbReference type="PROSITE" id="PS50832">
    <property type="entry name" value="S1_IF1_TYPE"/>
    <property type="match status" value="1"/>
</dbReference>
<comment type="caution">
    <text evidence="8">The sequence shown here is derived from an EMBL/GenBank/DDBJ whole genome shotgun (WGS) entry which is preliminary data.</text>
</comment>
<evidence type="ECO:0000256" key="5">
    <source>
        <dbReference type="HAMAP-Rule" id="MF_00216"/>
    </source>
</evidence>
<dbReference type="InterPro" id="IPR006196">
    <property type="entry name" value="RNA-binding_domain_S1_IF1"/>
</dbReference>
<proteinExistence type="inferred from homology"/>
<evidence type="ECO:0000313" key="8">
    <source>
        <dbReference type="EMBL" id="HGN90019.1"/>
    </source>
</evidence>
<evidence type="ECO:0000313" key="7">
    <source>
        <dbReference type="EMBL" id="HGL40421.1"/>
    </source>
</evidence>